<gene>
    <name evidence="5" type="ORF">F4556_006917</name>
</gene>
<dbReference type="PANTHER" id="PTHR10272">
    <property type="entry name" value="PLATELET-ACTIVATING FACTOR ACETYLHYDROLASE"/>
    <property type="match status" value="1"/>
</dbReference>
<evidence type="ECO:0000256" key="1">
    <source>
        <dbReference type="ARBA" id="ARBA00022801"/>
    </source>
</evidence>
<name>A0A7W7SJQ2_9ACTN</name>
<dbReference type="AlphaFoldDB" id="A0A7W7SJQ2"/>
<evidence type="ECO:0000256" key="3">
    <source>
        <dbReference type="ARBA" id="ARBA00023098"/>
    </source>
</evidence>
<dbReference type="GO" id="GO:0016042">
    <property type="term" value="P:lipid catabolic process"/>
    <property type="evidence" value="ECO:0007669"/>
    <property type="project" value="UniProtKB-KW"/>
</dbReference>
<dbReference type="InterPro" id="IPR006311">
    <property type="entry name" value="TAT_signal"/>
</dbReference>
<dbReference type="InterPro" id="IPR029058">
    <property type="entry name" value="AB_hydrolase_fold"/>
</dbReference>
<keyword evidence="6" id="KW-1185">Reference proteome</keyword>
<sequence length="393" mass="42199">MVSRRSVLVLGGVGAGALALPAVAAGAAYADAGADARAIELPAPTGRRPVGTVDLHLVDPDRDDPFAPDRRPRELMVQLWYPALSAAGHRRARYASALVAADLEAGLPLTPGTVSAVRPHARIGAPAVPGALPLLLLGHGRQGGRGNCTALAEELASYGYLVAAPDHTYDAALVEFPDGRVVRGVLPDEPPDWDVQERLEIAARVGDLRFLATVLTHRHGSWPVGDPGRIGVLGHSMGGSAAAEVLRVDPRFRAALGLDAAFFGSAVPDLGLDRPYLLLTALEDHDTWRRWRDHQRGWARQLRARGSGHLTYTDLPHFAAEGGLPASWPADWYAELLGTIAPARSTGIIRTYTRAFFDRFLLGRPSPLLDSASQRFPEVEFRWSHDGRTALGE</sequence>
<proteinExistence type="predicted"/>
<evidence type="ECO:0000256" key="2">
    <source>
        <dbReference type="ARBA" id="ARBA00022963"/>
    </source>
</evidence>
<reference evidence="5 6" key="1">
    <citation type="submission" date="2020-08" db="EMBL/GenBank/DDBJ databases">
        <title>Sequencing the genomes of 1000 actinobacteria strains.</title>
        <authorList>
            <person name="Klenk H.-P."/>
        </authorList>
    </citation>
    <scope>NUCLEOTIDE SEQUENCE [LARGE SCALE GENOMIC DNA]</scope>
    <source>
        <strain evidence="5 6">DSM 44786</strain>
    </source>
</reference>
<dbReference type="SUPFAM" id="SSF53474">
    <property type="entry name" value="alpha/beta-Hydrolases"/>
    <property type="match status" value="1"/>
</dbReference>
<dbReference type="PANTHER" id="PTHR10272:SF0">
    <property type="entry name" value="PLATELET-ACTIVATING FACTOR ACETYLHYDROLASE"/>
    <property type="match status" value="1"/>
</dbReference>
<keyword evidence="2" id="KW-0442">Lipid degradation</keyword>
<organism evidence="5 6">
    <name type="scientific">Kitasatospora gansuensis</name>
    <dbReference type="NCBI Taxonomy" id="258050"/>
    <lineage>
        <taxon>Bacteria</taxon>
        <taxon>Bacillati</taxon>
        <taxon>Actinomycetota</taxon>
        <taxon>Actinomycetes</taxon>
        <taxon>Kitasatosporales</taxon>
        <taxon>Streptomycetaceae</taxon>
        <taxon>Kitasatospora</taxon>
    </lineage>
</organism>
<feature type="signal peptide" evidence="4">
    <location>
        <begin position="1"/>
        <end position="24"/>
    </location>
</feature>
<evidence type="ECO:0000313" key="6">
    <source>
        <dbReference type="Proteomes" id="UP000573327"/>
    </source>
</evidence>
<keyword evidence="3" id="KW-0443">Lipid metabolism</keyword>
<accession>A0A7W7SJQ2</accession>
<dbReference type="GO" id="GO:0003847">
    <property type="term" value="F:1-alkyl-2-acetylglycerophosphocholine esterase activity"/>
    <property type="evidence" value="ECO:0007669"/>
    <property type="project" value="TreeGrafter"/>
</dbReference>
<dbReference type="EMBL" id="JACHJR010000001">
    <property type="protein sequence ID" value="MBB4951382.1"/>
    <property type="molecule type" value="Genomic_DNA"/>
</dbReference>
<dbReference type="PROSITE" id="PS51318">
    <property type="entry name" value="TAT"/>
    <property type="match status" value="1"/>
</dbReference>
<dbReference type="Proteomes" id="UP000573327">
    <property type="component" value="Unassembled WGS sequence"/>
</dbReference>
<evidence type="ECO:0000313" key="5">
    <source>
        <dbReference type="EMBL" id="MBB4951382.1"/>
    </source>
</evidence>
<dbReference type="RefSeq" id="WP_184923288.1">
    <property type="nucleotide sequence ID" value="NZ_JACHJR010000001.1"/>
</dbReference>
<feature type="chain" id="PRO_5039367380" evidence="4">
    <location>
        <begin position="25"/>
        <end position="393"/>
    </location>
</feature>
<keyword evidence="1 5" id="KW-0378">Hydrolase</keyword>
<comment type="caution">
    <text evidence="5">The sequence shown here is derived from an EMBL/GenBank/DDBJ whole genome shotgun (WGS) entry which is preliminary data.</text>
</comment>
<evidence type="ECO:0000256" key="4">
    <source>
        <dbReference type="SAM" id="SignalP"/>
    </source>
</evidence>
<dbReference type="Gene3D" id="3.40.50.1820">
    <property type="entry name" value="alpha/beta hydrolase"/>
    <property type="match status" value="1"/>
</dbReference>
<dbReference type="Pfam" id="PF03403">
    <property type="entry name" value="PAF-AH_p_II"/>
    <property type="match status" value="1"/>
</dbReference>
<keyword evidence="4" id="KW-0732">Signal</keyword>
<protein>
    <submittedName>
        <fullName evidence="5">Dienelactone hydrolase</fullName>
    </submittedName>
</protein>